<dbReference type="GO" id="GO:0003691">
    <property type="term" value="F:double-stranded telomeric DNA binding"/>
    <property type="evidence" value="ECO:0007669"/>
    <property type="project" value="InterPro"/>
</dbReference>
<dbReference type="InterPro" id="IPR044597">
    <property type="entry name" value="SMH1-6"/>
</dbReference>
<protein>
    <submittedName>
        <fullName evidence="6">TELOMERE REPEAT-BINDING FACTOR 4-RELATED</fullName>
    </submittedName>
</protein>
<keyword evidence="7" id="KW-1185">Reference proteome</keyword>
<name>A0A9Q0UJL6_SALPP</name>
<dbReference type="Proteomes" id="UP001151532">
    <property type="component" value="Chromosome 18"/>
</dbReference>
<dbReference type="GO" id="GO:0005694">
    <property type="term" value="C:chromosome"/>
    <property type="evidence" value="ECO:0007669"/>
    <property type="project" value="UniProtKB-SubCell"/>
</dbReference>
<evidence type="ECO:0000256" key="5">
    <source>
        <dbReference type="ARBA" id="ARBA00023242"/>
    </source>
</evidence>
<evidence type="ECO:0000256" key="2">
    <source>
        <dbReference type="ARBA" id="ARBA00004286"/>
    </source>
</evidence>
<evidence type="ECO:0000256" key="3">
    <source>
        <dbReference type="ARBA" id="ARBA00022454"/>
    </source>
</evidence>
<evidence type="ECO:0000256" key="4">
    <source>
        <dbReference type="ARBA" id="ARBA00023125"/>
    </source>
</evidence>
<keyword evidence="5" id="KW-0539">Nucleus</keyword>
<dbReference type="AlphaFoldDB" id="A0A9Q0UJL6"/>
<dbReference type="PANTHER" id="PTHR46267">
    <property type="entry name" value="SINGLE MYB HISTONE 4"/>
    <property type="match status" value="1"/>
</dbReference>
<reference evidence="6" key="1">
    <citation type="submission" date="2022-11" db="EMBL/GenBank/DDBJ databases">
        <authorList>
            <person name="Hyden B.L."/>
            <person name="Feng K."/>
            <person name="Yates T."/>
            <person name="Jawdy S."/>
            <person name="Smart L.B."/>
            <person name="Muchero W."/>
        </authorList>
    </citation>
    <scope>NUCLEOTIDE SEQUENCE</scope>
    <source>
        <tissue evidence="6">Shoot tip</tissue>
    </source>
</reference>
<evidence type="ECO:0000313" key="7">
    <source>
        <dbReference type="Proteomes" id="UP001151532"/>
    </source>
</evidence>
<comment type="subcellular location">
    <subcellularLocation>
        <location evidence="2">Chromosome</location>
    </subcellularLocation>
    <subcellularLocation>
        <location evidence="1">Nucleus</location>
    </subcellularLocation>
</comment>
<keyword evidence="4" id="KW-0238">DNA-binding</keyword>
<evidence type="ECO:0000256" key="1">
    <source>
        <dbReference type="ARBA" id="ARBA00004123"/>
    </source>
</evidence>
<proteinExistence type="predicted"/>
<dbReference type="GO" id="GO:0005634">
    <property type="term" value="C:nucleus"/>
    <property type="evidence" value="ECO:0007669"/>
    <property type="project" value="UniProtKB-SubCell"/>
</dbReference>
<sequence length="79" mass="8568">MRPKPVQNIDHINSGDTVTEAADDAAYMVAEAENKSFVATEAVKESERVSKMAEDANSLLQLANEILEKCSRGEIVVMG</sequence>
<reference evidence="6" key="2">
    <citation type="journal article" date="2023" name="Int. J. Mol. Sci.">
        <title>De Novo Assembly and Annotation of 11 Diverse Shrub Willow (Salix) Genomes Reveals Novel Gene Organization in Sex-Linked Regions.</title>
        <authorList>
            <person name="Hyden B."/>
            <person name="Feng K."/>
            <person name="Yates T.B."/>
            <person name="Jawdy S."/>
            <person name="Cereghino C."/>
            <person name="Smart L.B."/>
            <person name="Muchero W."/>
        </authorList>
    </citation>
    <scope>NUCLEOTIDE SEQUENCE</scope>
    <source>
        <tissue evidence="6">Shoot tip</tissue>
    </source>
</reference>
<dbReference type="EMBL" id="JAPFFK010000012">
    <property type="protein sequence ID" value="KAJ6731329.1"/>
    <property type="molecule type" value="Genomic_DNA"/>
</dbReference>
<keyword evidence="3" id="KW-0158">Chromosome</keyword>
<gene>
    <name evidence="6" type="ORF">OIU79_002622</name>
</gene>
<evidence type="ECO:0000313" key="6">
    <source>
        <dbReference type="EMBL" id="KAJ6731329.1"/>
    </source>
</evidence>
<organism evidence="6 7">
    <name type="scientific">Salix purpurea</name>
    <name type="common">Purple osier willow</name>
    <dbReference type="NCBI Taxonomy" id="77065"/>
    <lineage>
        <taxon>Eukaryota</taxon>
        <taxon>Viridiplantae</taxon>
        <taxon>Streptophyta</taxon>
        <taxon>Embryophyta</taxon>
        <taxon>Tracheophyta</taxon>
        <taxon>Spermatophyta</taxon>
        <taxon>Magnoliopsida</taxon>
        <taxon>eudicotyledons</taxon>
        <taxon>Gunneridae</taxon>
        <taxon>Pentapetalae</taxon>
        <taxon>rosids</taxon>
        <taxon>fabids</taxon>
        <taxon>Malpighiales</taxon>
        <taxon>Salicaceae</taxon>
        <taxon>Saliceae</taxon>
        <taxon>Salix</taxon>
    </lineage>
</organism>
<dbReference type="PANTHER" id="PTHR46267:SF15">
    <property type="entry name" value="WINGED HELIX-TURN-HELIX TRANSCRIPTION REPRESSOR DNA-BINDING PROTEIN-RELATED"/>
    <property type="match status" value="1"/>
</dbReference>
<comment type="caution">
    <text evidence="6">The sequence shown here is derived from an EMBL/GenBank/DDBJ whole genome shotgun (WGS) entry which is preliminary data.</text>
</comment>
<dbReference type="OrthoDB" id="847956at2759"/>
<accession>A0A9Q0UJL6</accession>